<feature type="domain" description="Major facilitator superfamily (MFS) profile" evidence="14">
    <location>
        <begin position="429"/>
        <end position="862"/>
    </location>
</feature>
<evidence type="ECO:0000256" key="3">
    <source>
        <dbReference type="ARBA" id="ARBA00022448"/>
    </source>
</evidence>
<feature type="transmembrane region" description="Helical" evidence="13">
    <location>
        <begin position="97"/>
        <end position="114"/>
    </location>
</feature>
<evidence type="ECO:0000256" key="10">
    <source>
        <dbReference type="ARBA" id="ARBA00023136"/>
    </source>
</evidence>
<keyword evidence="6" id="KW-0479">Metal-binding</keyword>
<protein>
    <submittedName>
        <fullName evidence="16">Uncharacterized protein</fullName>
    </submittedName>
</protein>
<feature type="transmembrane region" description="Helical" evidence="13">
    <location>
        <begin position="676"/>
        <end position="699"/>
    </location>
</feature>
<dbReference type="PROSITE" id="PS00216">
    <property type="entry name" value="SUGAR_TRANSPORT_1"/>
    <property type="match status" value="1"/>
</dbReference>
<keyword evidence="17" id="KW-1185">Reference proteome</keyword>
<feature type="transmembrane region" description="Helical" evidence="13">
    <location>
        <begin position="427"/>
        <end position="455"/>
    </location>
</feature>
<feature type="transmembrane region" description="Helical" evidence="13">
    <location>
        <begin position="67"/>
        <end position="85"/>
    </location>
</feature>
<dbReference type="GO" id="GO:0051119">
    <property type="term" value="F:sugar transmembrane transporter activity"/>
    <property type="evidence" value="ECO:0007669"/>
    <property type="project" value="InterPro"/>
</dbReference>
<dbReference type="PANTHER" id="PTHR48021">
    <property type="match status" value="1"/>
</dbReference>
<evidence type="ECO:0000256" key="4">
    <source>
        <dbReference type="ARBA" id="ARBA00022597"/>
    </source>
</evidence>
<feature type="transmembrane region" description="Helical" evidence="13">
    <location>
        <begin position="737"/>
        <end position="760"/>
    </location>
</feature>
<evidence type="ECO:0000256" key="7">
    <source>
        <dbReference type="ARBA" id="ARBA00022771"/>
    </source>
</evidence>
<dbReference type="InterPro" id="IPR036259">
    <property type="entry name" value="MFS_trans_sf"/>
</dbReference>
<feature type="transmembrane region" description="Helical" evidence="13">
    <location>
        <begin position="359"/>
        <end position="382"/>
    </location>
</feature>
<dbReference type="InterPro" id="IPR050549">
    <property type="entry name" value="MFS_Trehalose_Transporter"/>
</dbReference>
<dbReference type="NCBIfam" id="TIGR00879">
    <property type="entry name" value="SP"/>
    <property type="match status" value="2"/>
</dbReference>
<evidence type="ECO:0000256" key="12">
    <source>
        <dbReference type="SAM" id="MobiDB-lite"/>
    </source>
</evidence>
<dbReference type="Gene3D" id="3.30.40.10">
    <property type="entry name" value="Zinc/RING finger domain, C3HC4 (zinc finger)"/>
    <property type="match status" value="1"/>
</dbReference>
<proteinExistence type="inferred from homology"/>
<dbReference type="Gene3D" id="1.20.1250.20">
    <property type="entry name" value="MFS general substrate transporter like domains"/>
    <property type="match status" value="2"/>
</dbReference>
<dbReference type="PANTHER" id="PTHR48021:SF93">
    <property type="entry name" value="SUGAR TRANSPORTER ERD6-LIKE 1-RELATED"/>
    <property type="match status" value="1"/>
</dbReference>
<evidence type="ECO:0000259" key="15">
    <source>
        <dbReference type="PROSITE" id="PS51044"/>
    </source>
</evidence>
<feature type="transmembrane region" description="Helical" evidence="13">
    <location>
        <begin position="263"/>
        <end position="286"/>
    </location>
</feature>
<gene>
    <name evidence="16" type="ORF">AARE701A_LOCUS677</name>
</gene>
<feature type="transmembrane region" description="Helical" evidence="13">
    <location>
        <begin position="807"/>
        <end position="828"/>
    </location>
</feature>
<feature type="transmembrane region" description="Helical" evidence="13">
    <location>
        <begin position="840"/>
        <end position="858"/>
    </location>
</feature>
<dbReference type="GO" id="GO:0008270">
    <property type="term" value="F:zinc ion binding"/>
    <property type="evidence" value="ECO:0007669"/>
    <property type="project" value="UniProtKB-KW"/>
</dbReference>
<dbReference type="InterPro" id="IPR020846">
    <property type="entry name" value="MFS_dom"/>
</dbReference>
<evidence type="ECO:0000313" key="17">
    <source>
        <dbReference type="Proteomes" id="UP000682877"/>
    </source>
</evidence>
<dbReference type="Pfam" id="PF00083">
    <property type="entry name" value="Sugar_tr"/>
    <property type="match status" value="2"/>
</dbReference>
<dbReference type="PRINTS" id="PR00171">
    <property type="entry name" value="SUGRTRNSPORT"/>
</dbReference>
<feature type="transmembrane region" description="Helical" evidence="13">
    <location>
        <begin position="156"/>
        <end position="176"/>
    </location>
</feature>
<keyword evidence="7 11" id="KW-0863">Zinc-finger</keyword>
<dbReference type="InterPro" id="IPR013083">
    <property type="entry name" value="Znf_RING/FYVE/PHD"/>
</dbReference>
<sequence length="1568" mass="173017">MESGSMKTPLVNNQEEARTSSSITSGLLLSTSVAVTGSFVYGCAMSYSSPAQSKIMEELGLSVADYSFFTSVMTLGGMITAAFSGKIAAIIGRRQTMWISDVFCIVGWLAVAFAHDKMLLNIGRGFLGFGVGLISYVVPVYIAEITPKAFRGGFSFSNQLLQSFGISLMFFTGNFFHWRTLALLSAIPCGIQMICLFFIPESPRWLAMYGRERELEITLKRLRGENGDILEEAAVIRETVETSRRESRSGLRDLFNMKNAHPLIIGLGLMLLQQFCGSSAISAYAARIFDTAGFPSDIGTSILAVILVPQSIIVMFAVDRCGRRPLLMSSSIGLCICSFFIGLSYYLQKHGDFQEFCSPMLIVGLVGYVLSFGIGLGGLPWVIMSEVFPVNVKITAGSLVTVSNWFFSWIIIFSFNFMMQWSAFGTYFIFAGVSLMSFIFVWTTSVVVAGSFSYGCAMSYSSPAQSKIMEELGLSVADYSFFTSVMTLGGMITAAFSGKISALVGRRQTMWISDVCCIFGWLAVAYAHDILLLNIGRLFLGFGVGLISYVVPVYIAEITPKTFRGGFSYSNQLLQCLGISLMFFTGNFFHWRTLALLSAIPSASQMICLFFIPESPRWLAMYGRDQELEVTLKRLRGDNSDILEEAAEIRETVEISRKESRSGIRDLFHIGNAHSLIIGLGLMLLQQFCGSAAISAYAARIFDKAGFPSDIGTTILAVILIPQSIVVMLTVDRWGRRPLLMISSIGMCICSFLIGLSYYLQKYGEFQKFCSVMLIVGLVGYVSSFGIGLGGLPWVIMSEVFPVNVKITAGSLVTMSNWFFNWIIIYSFNFMIQWNASGTYFIFSGVSLVTIVFVWILVPETKGRTLEEIQASLLSPGNFPEKEKNFQDSMVIPATSRFGFRAGFDTKEFQAFCISLANEIDAAIGKNDIPVNIQELALILNHVCRRKCDDYQTSAVVMALMISAKSACQLGWFPQRETQQLLAIIDLMWNSFSCPETVTPGVNSPVSLISQVIERFYPCVKLGHILVSFEAKPESKMLVKDFHISKAMPHSHKQRVGLFVVRTEDISRSNCIVHPQEVSFLLNGKGVDKRVNISMESGPQLPTNVTALLNPGANLLQAIGCFRGSYLIAIAFMDVIPLPDKPLLKDYVHPEVIESNSDCDIIEGPSRISLSCPISRTRIKLPVKGHVCKHLQCFDFWNYVNMNTRRPSWRCPHCNQSVCYTDIRILEEVGRNAADVVISADGTWMVETENDDDVELVPETTHDHGDPNSFINLGPTVLNLARDENEMETSGGTQVDEQNPCLSEIQGPSNNTHRPATDYTMLNQSSASINTLPQTLNAFDGQQFVNLPQVVNTRESAARQALPVTFLPTSSPQDILATNAANFGTSMPAAQSSQLQGSHVTSLGNCQGRTSDLMERWNQIHGRGINQTQLPPPAPLSQHHYAMQNQSPSPAQQRPIPSYIFSSRDFMNLTPANTENWHPQSRMRGSLAPGTNYDHMIIRPTRPVLPLAQTLPAPLPTAYNGADEIQAFLVHPSYPVSNNETQVGASSLPVVEGPGYSGSFWSMPPETW</sequence>
<feature type="transmembrane region" description="Helical" evidence="13">
    <location>
        <begin position="394"/>
        <end position="415"/>
    </location>
</feature>
<feature type="transmembrane region" description="Helical" evidence="13">
    <location>
        <begin position="476"/>
        <end position="496"/>
    </location>
</feature>
<comment type="subcellular location">
    <subcellularLocation>
        <location evidence="1">Membrane</location>
        <topology evidence="1">Multi-pass membrane protein</topology>
    </subcellularLocation>
</comment>
<feature type="transmembrane region" description="Helical" evidence="13">
    <location>
        <begin position="298"/>
        <end position="318"/>
    </location>
</feature>
<dbReference type="InterPro" id="IPR003663">
    <property type="entry name" value="Sugar/inositol_transpt"/>
</dbReference>
<feature type="transmembrane region" description="Helical" evidence="13">
    <location>
        <begin position="27"/>
        <end position="47"/>
    </location>
</feature>
<name>A0A8S1ZG96_ARAAE</name>
<feature type="transmembrane region" description="Helical" evidence="13">
    <location>
        <begin position="772"/>
        <end position="795"/>
    </location>
</feature>
<dbReference type="PROSITE" id="PS51044">
    <property type="entry name" value="ZF_SP_RING"/>
    <property type="match status" value="1"/>
</dbReference>
<dbReference type="Pfam" id="PF02891">
    <property type="entry name" value="zf-MIZ"/>
    <property type="match status" value="1"/>
</dbReference>
<feature type="region of interest" description="Disordered" evidence="12">
    <location>
        <begin position="1288"/>
        <end position="1317"/>
    </location>
</feature>
<feature type="transmembrane region" description="Helical" evidence="13">
    <location>
        <begin position="538"/>
        <end position="555"/>
    </location>
</feature>
<feature type="transmembrane region" description="Helical" evidence="13">
    <location>
        <begin position="593"/>
        <end position="612"/>
    </location>
</feature>
<evidence type="ECO:0000256" key="2">
    <source>
        <dbReference type="ARBA" id="ARBA00010992"/>
    </source>
</evidence>
<evidence type="ECO:0000256" key="6">
    <source>
        <dbReference type="ARBA" id="ARBA00022723"/>
    </source>
</evidence>
<evidence type="ECO:0000256" key="9">
    <source>
        <dbReference type="ARBA" id="ARBA00022989"/>
    </source>
</evidence>
<evidence type="ECO:0000313" key="16">
    <source>
        <dbReference type="EMBL" id="CAE5956923.1"/>
    </source>
</evidence>
<accession>A0A8S1ZG96</accession>
<evidence type="ECO:0000259" key="14">
    <source>
        <dbReference type="PROSITE" id="PS50850"/>
    </source>
</evidence>
<evidence type="ECO:0000256" key="5">
    <source>
        <dbReference type="ARBA" id="ARBA00022692"/>
    </source>
</evidence>
<feature type="transmembrane region" description="Helical" evidence="13">
    <location>
        <begin position="325"/>
        <end position="347"/>
    </location>
</feature>
<dbReference type="Proteomes" id="UP000682877">
    <property type="component" value="Chromosome 1"/>
</dbReference>
<dbReference type="SUPFAM" id="SSF103473">
    <property type="entry name" value="MFS general substrate transporter"/>
    <property type="match status" value="2"/>
</dbReference>
<keyword evidence="3" id="KW-0813">Transport</keyword>
<evidence type="ECO:0000256" key="1">
    <source>
        <dbReference type="ARBA" id="ARBA00004141"/>
    </source>
</evidence>
<dbReference type="CDD" id="cd16650">
    <property type="entry name" value="SP-RING_PIAS-like"/>
    <property type="match status" value="1"/>
</dbReference>
<feature type="transmembrane region" description="Helical" evidence="13">
    <location>
        <begin position="567"/>
        <end position="586"/>
    </location>
</feature>
<dbReference type="InterPro" id="IPR044775">
    <property type="entry name" value="MFS_ERD6/Tret1-like"/>
</dbReference>
<feature type="transmembrane region" description="Helical" evidence="13">
    <location>
        <begin position="711"/>
        <end position="731"/>
    </location>
</feature>
<comment type="similarity">
    <text evidence="2">Belongs to the major facilitator superfamily. Sugar transporter (TC 2.A.1.1) family.</text>
</comment>
<keyword evidence="8" id="KW-0862">Zinc</keyword>
<feature type="transmembrane region" description="Helical" evidence="13">
    <location>
        <begin position="126"/>
        <end position="144"/>
    </location>
</feature>
<dbReference type="GO" id="GO:0016925">
    <property type="term" value="P:protein sumoylation"/>
    <property type="evidence" value="ECO:0007669"/>
    <property type="project" value="UniProtKB-ARBA"/>
</dbReference>
<dbReference type="EMBL" id="LR999451">
    <property type="protein sequence ID" value="CAE5956923.1"/>
    <property type="molecule type" value="Genomic_DNA"/>
</dbReference>
<dbReference type="PROSITE" id="PS50850">
    <property type="entry name" value="MFS"/>
    <property type="match status" value="2"/>
</dbReference>
<dbReference type="CDD" id="cd17358">
    <property type="entry name" value="MFS_GLUT6_8_Class3_like"/>
    <property type="match status" value="2"/>
</dbReference>
<feature type="transmembrane region" description="Helical" evidence="13">
    <location>
        <begin position="182"/>
        <end position="199"/>
    </location>
</feature>
<keyword evidence="9 13" id="KW-1133">Transmembrane helix</keyword>
<keyword evidence="5 13" id="KW-0812">Transmembrane</keyword>
<organism evidence="16 17">
    <name type="scientific">Arabidopsis arenosa</name>
    <name type="common">Sand rock-cress</name>
    <name type="synonym">Cardaminopsis arenosa</name>
    <dbReference type="NCBI Taxonomy" id="38785"/>
    <lineage>
        <taxon>Eukaryota</taxon>
        <taxon>Viridiplantae</taxon>
        <taxon>Streptophyta</taxon>
        <taxon>Embryophyta</taxon>
        <taxon>Tracheophyta</taxon>
        <taxon>Spermatophyta</taxon>
        <taxon>Magnoliopsida</taxon>
        <taxon>eudicotyledons</taxon>
        <taxon>Gunneridae</taxon>
        <taxon>Pentapetalae</taxon>
        <taxon>rosids</taxon>
        <taxon>malvids</taxon>
        <taxon>Brassicales</taxon>
        <taxon>Brassicaceae</taxon>
        <taxon>Camelineae</taxon>
        <taxon>Arabidopsis</taxon>
    </lineage>
</organism>
<dbReference type="InterPro" id="IPR004181">
    <property type="entry name" value="Znf_MIZ"/>
</dbReference>
<dbReference type="FunFam" id="1.20.1250.20:FF:000043">
    <property type="entry name" value="sugar transporter ERD6-like 6"/>
    <property type="match status" value="2"/>
</dbReference>
<keyword evidence="4" id="KW-0762">Sugar transport</keyword>
<feature type="domain" description="Major facilitator superfamily (MFS) profile" evidence="14">
    <location>
        <begin position="30"/>
        <end position="437"/>
    </location>
</feature>
<reference evidence="16" key="1">
    <citation type="submission" date="2021-01" db="EMBL/GenBank/DDBJ databases">
        <authorList>
            <person name="Bezrukov I."/>
        </authorList>
    </citation>
    <scope>NUCLEOTIDE SEQUENCE</scope>
</reference>
<dbReference type="PROSITE" id="PS00217">
    <property type="entry name" value="SUGAR_TRANSPORT_2"/>
    <property type="match status" value="2"/>
</dbReference>
<dbReference type="InterPro" id="IPR005829">
    <property type="entry name" value="Sugar_transporter_CS"/>
</dbReference>
<keyword evidence="10 13" id="KW-0472">Membrane</keyword>
<dbReference type="InterPro" id="IPR005828">
    <property type="entry name" value="MFS_sugar_transport-like"/>
</dbReference>
<feature type="transmembrane region" description="Helical" evidence="13">
    <location>
        <begin position="508"/>
        <end position="526"/>
    </location>
</feature>
<evidence type="ECO:0000256" key="13">
    <source>
        <dbReference type="SAM" id="Phobius"/>
    </source>
</evidence>
<feature type="domain" description="SP-RING-type" evidence="15">
    <location>
        <begin position="1157"/>
        <end position="1238"/>
    </location>
</feature>
<dbReference type="GO" id="GO:0016020">
    <property type="term" value="C:membrane"/>
    <property type="evidence" value="ECO:0007669"/>
    <property type="project" value="UniProtKB-SubCell"/>
</dbReference>
<evidence type="ECO:0000256" key="8">
    <source>
        <dbReference type="ARBA" id="ARBA00022833"/>
    </source>
</evidence>
<evidence type="ECO:0000256" key="11">
    <source>
        <dbReference type="PROSITE-ProRule" id="PRU00452"/>
    </source>
</evidence>